<dbReference type="AlphaFoldDB" id="A0A0L0D2D8"/>
<dbReference type="Gene3D" id="2.30.30.40">
    <property type="entry name" value="SH3 Domains"/>
    <property type="match status" value="1"/>
</dbReference>
<dbReference type="eggNOG" id="KOG1029">
    <property type="taxonomic scope" value="Eukaryota"/>
</dbReference>
<dbReference type="PROSITE" id="PS50002">
    <property type="entry name" value="SH3"/>
    <property type="match status" value="1"/>
</dbReference>
<evidence type="ECO:0000256" key="2">
    <source>
        <dbReference type="ARBA" id="ARBA00022723"/>
    </source>
</evidence>
<keyword evidence="11" id="KW-1185">Reference proteome</keyword>
<feature type="domain" description="LIM zinc-binding" evidence="9">
    <location>
        <begin position="4"/>
        <end position="64"/>
    </location>
</feature>
<dbReference type="Proteomes" id="UP000054408">
    <property type="component" value="Unassembled WGS sequence"/>
</dbReference>
<evidence type="ECO:0000256" key="7">
    <source>
        <dbReference type="SAM" id="MobiDB-lite"/>
    </source>
</evidence>
<dbReference type="STRING" id="461836.A0A0L0D2D8"/>
<dbReference type="eggNOG" id="KOG1700">
    <property type="taxonomic scope" value="Eukaryota"/>
</dbReference>
<protein>
    <submittedName>
        <fullName evidence="10">Transcription factor lim1</fullName>
    </submittedName>
</protein>
<dbReference type="PROSITE" id="PS50023">
    <property type="entry name" value="LIM_DOMAIN_2"/>
    <property type="match status" value="2"/>
</dbReference>
<gene>
    <name evidence="10" type="ORF">AMSG_02761</name>
</gene>
<dbReference type="GeneID" id="25562414"/>
<evidence type="ECO:0000256" key="6">
    <source>
        <dbReference type="PROSITE-ProRule" id="PRU00192"/>
    </source>
</evidence>
<dbReference type="PANTHER" id="PTHR24206">
    <property type="entry name" value="OS06G0237300 PROTEIN"/>
    <property type="match status" value="1"/>
</dbReference>
<dbReference type="InterPro" id="IPR001781">
    <property type="entry name" value="Znf_LIM"/>
</dbReference>
<dbReference type="CDD" id="cd09358">
    <property type="entry name" value="LIM_Mical_like"/>
    <property type="match status" value="2"/>
</dbReference>
<accession>A0A0L0D2D8</accession>
<keyword evidence="1 6" id="KW-0728">SH3 domain</keyword>
<keyword evidence="4 5" id="KW-0440">LIM domain</keyword>
<dbReference type="SMART" id="SM00326">
    <property type="entry name" value="SH3"/>
    <property type="match status" value="1"/>
</dbReference>
<dbReference type="PRINTS" id="PR00499">
    <property type="entry name" value="P67PHOX"/>
</dbReference>
<keyword evidence="2 5" id="KW-0479">Metal-binding</keyword>
<dbReference type="PRINTS" id="PR00452">
    <property type="entry name" value="SH3DOMAIN"/>
</dbReference>
<feature type="compositionally biased region" description="Acidic residues" evidence="7">
    <location>
        <begin position="330"/>
        <end position="344"/>
    </location>
</feature>
<name>A0A0L0D2D8_THETB</name>
<feature type="domain" description="SH3" evidence="8">
    <location>
        <begin position="377"/>
        <end position="434"/>
    </location>
</feature>
<evidence type="ECO:0000256" key="4">
    <source>
        <dbReference type="ARBA" id="ARBA00023038"/>
    </source>
</evidence>
<evidence type="ECO:0000256" key="1">
    <source>
        <dbReference type="ARBA" id="ARBA00022443"/>
    </source>
</evidence>
<dbReference type="SMART" id="SM00132">
    <property type="entry name" value="LIM"/>
    <property type="match status" value="2"/>
</dbReference>
<dbReference type="EMBL" id="GL349442">
    <property type="protein sequence ID" value="KNC46310.1"/>
    <property type="molecule type" value="Genomic_DNA"/>
</dbReference>
<dbReference type="SUPFAM" id="SSF50044">
    <property type="entry name" value="SH3-domain"/>
    <property type="match status" value="1"/>
</dbReference>
<dbReference type="InterPro" id="IPR036028">
    <property type="entry name" value="SH3-like_dom_sf"/>
</dbReference>
<feature type="domain" description="LIM zinc-binding" evidence="9">
    <location>
        <begin position="116"/>
        <end position="176"/>
    </location>
</feature>
<evidence type="ECO:0000256" key="5">
    <source>
        <dbReference type="PROSITE-ProRule" id="PRU00125"/>
    </source>
</evidence>
<dbReference type="RefSeq" id="XP_013760603.1">
    <property type="nucleotide sequence ID" value="XM_013905149.1"/>
</dbReference>
<feature type="compositionally biased region" description="Low complexity" evidence="7">
    <location>
        <begin position="310"/>
        <end position="329"/>
    </location>
</feature>
<dbReference type="Pfam" id="PF00412">
    <property type="entry name" value="LIM"/>
    <property type="match status" value="2"/>
</dbReference>
<feature type="region of interest" description="Disordered" evidence="7">
    <location>
        <begin position="217"/>
        <end position="364"/>
    </location>
</feature>
<proteinExistence type="predicted"/>
<dbReference type="InterPro" id="IPR001452">
    <property type="entry name" value="SH3_domain"/>
</dbReference>
<evidence type="ECO:0000259" key="9">
    <source>
        <dbReference type="PROSITE" id="PS50023"/>
    </source>
</evidence>
<dbReference type="SUPFAM" id="SSF57716">
    <property type="entry name" value="Glucocorticoid receptor-like (DNA-binding domain)"/>
    <property type="match status" value="2"/>
</dbReference>
<dbReference type="PROSITE" id="PS00478">
    <property type="entry name" value="LIM_DOMAIN_1"/>
    <property type="match status" value="2"/>
</dbReference>
<evidence type="ECO:0000313" key="11">
    <source>
        <dbReference type="Proteomes" id="UP000054408"/>
    </source>
</evidence>
<dbReference type="GO" id="GO:0046872">
    <property type="term" value="F:metal ion binding"/>
    <property type="evidence" value="ECO:0007669"/>
    <property type="project" value="UniProtKB-KW"/>
</dbReference>
<dbReference type="OrthoDB" id="8062037at2759"/>
<organism evidence="10 11">
    <name type="scientific">Thecamonas trahens ATCC 50062</name>
    <dbReference type="NCBI Taxonomy" id="461836"/>
    <lineage>
        <taxon>Eukaryota</taxon>
        <taxon>Apusozoa</taxon>
        <taxon>Apusomonadida</taxon>
        <taxon>Apusomonadidae</taxon>
        <taxon>Thecamonas</taxon>
    </lineage>
</organism>
<reference evidence="10 11" key="1">
    <citation type="submission" date="2010-05" db="EMBL/GenBank/DDBJ databases">
        <title>The Genome Sequence of Thecamonas trahens ATCC 50062.</title>
        <authorList>
            <consortium name="The Broad Institute Genome Sequencing Platform"/>
            <person name="Russ C."/>
            <person name="Cuomo C."/>
            <person name="Shea T."/>
            <person name="Young S.K."/>
            <person name="Zeng Q."/>
            <person name="Koehrsen M."/>
            <person name="Haas B."/>
            <person name="Borodovsky M."/>
            <person name="Guigo R."/>
            <person name="Alvarado L."/>
            <person name="Berlin A."/>
            <person name="Bochicchio J."/>
            <person name="Borenstein D."/>
            <person name="Chapman S."/>
            <person name="Chen Z."/>
            <person name="Freedman E."/>
            <person name="Gellesch M."/>
            <person name="Goldberg J."/>
            <person name="Griggs A."/>
            <person name="Gujja S."/>
            <person name="Heilman E."/>
            <person name="Heiman D."/>
            <person name="Hepburn T."/>
            <person name="Howarth C."/>
            <person name="Jen D."/>
            <person name="Larson L."/>
            <person name="Mehta T."/>
            <person name="Park D."/>
            <person name="Pearson M."/>
            <person name="Roberts A."/>
            <person name="Saif S."/>
            <person name="Shenoy N."/>
            <person name="Sisk P."/>
            <person name="Stolte C."/>
            <person name="Sykes S."/>
            <person name="Thomson T."/>
            <person name="Walk T."/>
            <person name="White J."/>
            <person name="Yandava C."/>
            <person name="Burger G."/>
            <person name="Gray M.W."/>
            <person name="Holland P.W.H."/>
            <person name="King N."/>
            <person name="Lang F.B.F."/>
            <person name="Roger A.J."/>
            <person name="Ruiz-Trillo I."/>
            <person name="Lander E."/>
            <person name="Nusbaum C."/>
        </authorList>
    </citation>
    <scope>NUCLEOTIDE SEQUENCE [LARGE SCALE GENOMIC DNA]</scope>
    <source>
        <strain evidence="10 11">ATCC 50062</strain>
    </source>
</reference>
<dbReference type="Pfam" id="PF14604">
    <property type="entry name" value="SH3_9"/>
    <property type="match status" value="1"/>
</dbReference>
<evidence type="ECO:0000313" key="10">
    <source>
        <dbReference type="EMBL" id="KNC46310.1"/>
    </source>
</evidence>
<keyword evidence="3 5" id="KW-0862">Zinc</keyword>
<evidence type="ECO:0000259" key="8">
    <source>
        <dbReference type="PROSITE" id="PS50002"/>
    </source>
</evidence>
<sequence>MSAAKCPVCTKTAYPMESVRALSKTFHKACLKCSTCGMSLNLKTIESEGGVLYCKVHLPKATATSVADSVDVQRATSAPKRPVKSGMTAPPPSGPRPTRTGGSSGGGSSRFASAGDKCPVCTKTVYPTEAVAALGHKYHKACFRCSECNMSLNLKNFQSRDKILFCKPHLPKESHTAVADDIHTQRAINAPKRTMAQGVRSDLEGGKLVDASNFSENDFQRESHFDPVNQTTESLPGARQEEEPEINTGGSGGWGAPAPAAAEPEPASGGWGTPAPAAAEPEPASGGWGAPAPAAEPEPVAEPAADEWAAEPAAEPAADGWAAEPAAEPAADEWAAEPAADDWGAEPAAEPAADEWGAEPAAEPVADEWAAEADTGSYLYQVQAMYEYVVEEDGELGFPEGAVVNVLEELSEDWWHGEYNGAVGMFPANYVQRI</sequence>
<dbReference type="Gene3D" id="2.10.110.10">
    <property type="entry name" value="Cysteine Rich Protein"/>
    <property type="match status" value="2"/>
</dbReference>
<evidence type="ECO:0000256" key="3">
    <source>
        <dbReference type="ARBA" id="ARBA00022833"/>
    </source>
</evidence>
<feature type="region of interest" description="Disordered" evidence="7">
    <location>
        <begin position="68"/>
        <end position="112"/>
    </location>
</feature>
<feature type="compositionally biased region" description="Low complexity" evidence="7">
    <location>
        <begin position="256"/>
        <end position="303"/>
    </location>
</feature>